<dbReference type="PANTHER" id="PTHR10150:SF0">
    <property type="entry name" value="DNA REPAIR ENDONUCLEASE XPF"/>
    <property type="match status" value="1"/>
</dbReference>
<dbReference type="GO" id="GO:0003684">
    <property type="term" value="F:damaged DNA binding"/>
    <property type="evidence" value="ECO:0007669"/>
    <property type="project" value="TreeGrafter"/>
</dbReference>
<dbReference type="SUPFAM" id="SSF47781">
    <property type="entry name" value="RuvA domain 2-like"/>
    <property type="match status" value="1"/>
</dbReference>
<evidence type="ECO:0000256" key="10">
    <source>
        <dbReference type="SAM" id="MobiDB-lite"/>
    </source>
</evidence>
<dbReference type="STRING" id="1684307.A0A316U2Q6"/>
<feature type="region of interest" description="Disordered" evidence="10">
    <location>
        <begin position="1"/>
        <end position="50"/>
    </location>
</feature>
<evidence type="ECO:0000313" key="12">
    <source>
        <dbReference type="EMBL" id="PWN19517.1"/>
    </source>
</evidence>
<keyword evidence="4" id="KW-0255">Endonuclease</keyword>
<dbReference type="GO" id="GO:0000712">
    <property type="term" value="P:resolution of meiotic recombination intermediates"/>
    <property type="evidence" value="ECO:0007669"/>
    <property type="project" value="TreeGrafter"/>
</dbReference>
<feature type="region of interest" description="Disordered" evidence="10">
    <location>
        <begin position="1087"/>
        <end position="1111"/>
    </location>
</feature>
<dbReference type="FunFam" id="3.40.50.10130:FF:000002">
    <property type="entry name" value="DNA repair endonuclease XPF"/>
    <property type="match status" value="1"/>
</dbReference>
<feature type="domain" description="ERCC4" evidence="11">
    <location>
        <begin position="836"/>
        <end position="916"/>
    </location>
</feature>
<evidence type="ECO:0000256" key="2">
    <source>
        <dbReference type="ARBA" id="ARBA00010015"/>
    </source>
</evidence>
<dbReference type="Gene3D" id="1.10.150.20">
    <property type="entry name" value="5' to 3' exonuclease, C-terminal subdomain"/>
    <property type="match status" value="1"/>
</dbReference>
<dbReference type="InterPro" id="IPR006166">
    <property type="entry name" value="ERCC4_domain"/>
</dbReference>
<proteinExistence type="inferred from homology"/>
<evidence type="ECO:0000256" key="4">
    <source>
        <dbReference type="ARBA" id="ARBA00022759"/>
    </source>
</evidence>
<sequence length="1111" mass="123060">MAARGPSRRTGSSSATPAAEGSSRLTGNGSSSGTPALPLPSASTPSASTNSNLLPFARTIVRSIVPANDEPLDEGDALIILARGLGLRSIVASILKIYDAPTNLVLVVNARPDEETGLTEDLTSLGVRKPGLRIITSDTPTAKRPGIYASGGLISVTSRILCVDMLNKTVPVDLITGIVVLHAEDVTPTSSVAFIARIYRRTNKDGFLKAFSDDADSFAMGLSPLQTVMGQLQIRKVELWPRFHRSIIRDLGERKADVVELHQPLSRSMKRIQDSIVECLDATLNEVKRSVSGVEVEEYTLENAIFRAFDVIVERQLQPRWHQLSNKMKRLVNDLKKLRHLLSHLISYDAITFLKLLEITQAGESKRLSGFNQDNRSPWLDTDAANVIFREAKARVYIGDVMSEEEEEREKQTRMAKVTNDPIEVDSDEEEAAFGGRPKKSKNASGRRPWWLPPGIEPILEEQPKWQLLREVLDEVEQEIYFSENKEGLAAPNNTILIMTSTDRTRAQVQSYLSTMNESMIGEPDEPDDDAEVPAAPARKMMMRSFQYYLKDKAGLGDMADTWETLVGGGSDTNGSTRPSSVAASAASNPDKDGAQSFESDALKRKQIWERGAAPPNKRRRQRGAAVSAAGSSRSAATAAERFEKEAMELSEFQKRAQAMAVDDDDDELGLDGGNSDDEDDFEITGVHQIPDQLSSAEFDNFFGILTLDDLVVVRTYRGDSDDYVLQELRPRFIIMYDPDAAFVRRIEMYRSTTAGVNPRVYFLLYAESIEEQRYLSSIRREKESFEKLIRERSIMALPLQADGRPAVESADDRFLRTINSRIAGGQRGVTQEPPRIIVDMREFNSSLASMLDLAGIIVIPRTLTIGDYVLSPQMCVERKAILDLIQSLNNGRLYSQCEGMTLHYLHPILLIEFGQDKSFSLQSVQTAKSGPKSKQQLVATKMDPTELDTQTKLVMLIIAFPRLKIVWSPSSSATADIFAELKSTYEEPDADKAAGLGVDSENVGTYNTTPQDILLMMPGITTKNYRYVQNNVKDLEELCDLDLEEIQELIGIEPGRKLHNFIVENVKGNSGGVQVWRGRGGNWRRSGRAGRGYGGGGSGGRGFRGFNARR</sequence>
<evidence type="ECO:0000256" key="3">
    <source>
        <dbReference type="ARBA" id="ARBA00022722"/>
    </source>
</evidence>
<accession>A0A316U2Q6</accession>
<dbReference type="GO" id="GO:0003697">
    <property type="term" value="F:single-stranded DNA binding"/>
    <property type="evidence" value="ECO:0007669"/>
    <property type="project" value="TreeGrafter"/>
</dbReference>
<dbReference type="CDD" id="cd20078">
    <property type="entry name" value="XPF_nuclease_XPF_euk"/>
    <property type="match status" value="1"/>
</dbReference>
<keyword evidence="7" id="KW-0238">DNA-binding</keyword>
<dbReference type="SUPFAM" id="SSF52980">
    <property type="entry name" value="Restriction endonuclease-like"/>
    <property type="match status" value="1"/>
</dbReference>
<feature type="compositionally biased region" description="Polar residues" evidence="10">
    <location>
        <begin position="23"/>
        <end position="33"/>
    </location>
</feature>
<dbReference type="Gene3D" id="3.40.50.10130">
    <property type="match status" value="1"/>
</dbReference>
<feature type="region of interest" description="Disordered" evidence="10">
    <location>
        <begin position="424"/>
        <end position="447"/>
    </location>
</feature>
<organism evidence="12 13">
    <name type="scientific">Pseudomicrostroma glucosiphilum</name>
    <dbReference type="NCBI Taxonomy" id="1684307"/>
    <lineage>
        <taxon>Eukaryota</taxon>
        <taxon>Fungi</taxon>
        <taxon>Dikarya</taxon>
        <taxon>Basidiomycota</taxon>
        <taxon>Ustilaginomycotina</taxon>
        <taxon>Exobasidiomycetes</taxon>
        <taxon>Microstromatales</taxon>
        <taxon>Microstromatales incertae sedis</taxon>
        <taxon>Pseudomicrostroma</taxon>
    </lineage>
</organism>
<evidence type="ECO:0000256" key="7">
    <source>
        <dbReference type="ARBA" id="ARBA00023125"/>
    </source>
</evidence>
<keyword evidence="3" id="KW-0540">Nuclease</keyword>
<evidence type="ECO:0000256" key="6">
    <source>
        <dbReference type="ARBA" id="ARBA00022801"/>
    </source>
</evidence>
<dbReference type="OrthoDB" id="361020at2759"/>
<comment type="subcellular location">
    <subcellularLocation>
        <location evidence="1">Nucleus</location>
    </subcellularLocation>
</comment>
<keyword evidence="9" id="KW-0539">Nucleus</keyword>
<keyword evidence="5" id="KW-0227">DNA damage</keyword>
<name>A0A316U2Q6_9BASI</name>
<feature type="compositionally biased region" description="Low complexity" evidence="10">
    <location>
        <begin position="34"/>
        <end position="50"/>
    </location>
</feature>
<dbReference type="RefSeq" id="XP_025346677.1">
    <property type="nucleotide sequence ID" value="XM_025492940.1"/>
</dbReference>
<dbReference type="GeneID" id="37014674"/>
<evidence type="ECO:0000256" key="8">
    <source>
        <dbReference type="ARBA" id="ARBA00023204"/>
    </source>
</evidence>
<feature type="compositionally biased region" description="Gly residues" evidence="10">
    <location>
        <begin position="1090"/>
        <end position="1104"/>
    </location>
</feature>
<evidence type="ECO:0000256" key="9">
    <source>
        <dbReference type="ARBA" id="ARBA00023242"/>
    </source>
</evidence>
<keyword evidence="13" id="KW-1185">Reference proteome</keyword>
<gene>
    <name evidence="12" type="ORF">BCV69DRAFT_284143</name>
</gene>
<evidence type="ECO:0000313" key="13">
    <source>
        <dbReference type="Proteomes" id="UP000245942"/>
    </source>
</evidence>
<dbReference type="GO" id="GO:0000724">
    <property type="term" value="P:double-strand break repair via homologous recombination"/>
    <property type="evidence" value="ECO:0007669"/>
    <property type="project" value="TreeGrafter"/>
</dbReference>
<keyword evidence="8" id="KW-0234">DNA repair</keyword>
<dbReference type="GO" id="GO:1901255">
    <property type="term" value="P:nucleotide-excision repair involved in interstrand cross-link repair"/>
    <property type="evidence" value="ECO:0007669"/>
    <property type="project" value="TreeGrafter"/>
</dbReference>
<dbReference type="GO" id="GO:0000014">
    <property type="term" value="F:single-stranded DNA endodeoxyribonuclease activity"/>
    <property type="evidence" value="ECO:0007669"/>
    <property type="project" value="TreeGrafter"/>
</dbReference>
<dbReference type="InterPro" id="IPR010994">
    <property type="entry name" value="RuvA_2-like"/>
</dbReference>
<evidence type="ECO:0000256" key="1">
    <source>
        <dbReference type="ARBA" id="ARBA00004123"/>
    </source>
</evidence>
<dbReference type="InterPro" id="IPR011335">
    <property type="entry name" value="Restrct_endonuc-II-like"/>
</dbReference>
<dbReference type="SMART" id="SM00891">
    <property type="entry name" value="ERCC4"/>
    <property type="match status" value="1"/>
</dbReference>
<dbReference type="GO" id="GO:0000110">
    <property type="term" value="C:nucleotide-excision repair factor 1 complex"/>
    <property type="evidence" value="ECO:0007669"/>
    <property type="project" value="TreeGrafter"/>
</dbReference>
<reference evidence="12 13" key="1">
    <citation type="journal article" date="2018" name="Mol. Biol. Evol.">
        <title>Broad Genomic Sampling Reveals a Smut Pathogenic Ancestry of the Fungal Clade Ustilaginomycotina.</title>
        <authorList>
            <person name="Kijpornyongpan T."/>
            <person name="Mondo S.J."/>
            <person name="Barry K."/>
            <person name="Sandor L."/>
            <person name="Lee J."/>
            <person name="Lipzen A."/>
            <person name="Pangilinan J."/>
            <person name="LaButti K."/>
            <person name="Hainaut M."/>
            <person name="Henrissat B."/>
            <person name="Grigoriev I.V."/>
            <person name="Spatafora J.W."/>
            <person name="Aime M.C."/>
        </authorList>
    </citation>
    <scope>NUCLEOTIDE SEQUENCE [LARGE SCALE GENOMIC DNA]</scope>
    <source>
        <strain evidence="12 13">MCA 4718</strain>
    </source>
</reference>
<comment type="similarity">
    <text evidence="2">Belongs to the XPF family.</text>
</comment>
<dbReference type="EMBL" id="KZ819331">
    <property type="protein sequence ID" value="PWN19517.1"/>
    <property type="molecule type" value="Genomic_DNA"/>
</dbReference>
<evidence type="ECO:0000256" key="5">
    <source>
        <dbReference type="ARBA" id="ARBA00022763"/>
    </source>
</evidence>
<keyword evidence="6" id="KW-0378">Hydrolase</keyword>
<dbReference type="Proteomes" id="UP000245942">
    <property type="component" value="Unassembled WGS sequence"/>
</dbReference>
<dbReference type="AlphaFoldDB" id="A0A316U2Q6"/>
<feature type="region of interest" description="Disordered" evidence="10">
    <location>
        <begin position="570"/>
        <end position="641"/>
    </location>
</feature>
<protein>
    <recommendedName>
        <fullName evidence="11">ERCC4 domain-containing protein</fullName>
    </recommendedName>
</protein>
<feature type="compositionally biased region" description="Low complexity" evidence="10">
    <location>
        <begin position="624"/>
        <end position="640"/>
    </location>
</feature>
<dbReference type="PANTHER" id="PTHR10150">
    <property type="entry name" value="DNA REPAIR ENDONUCLEASE XPF"/>
    <property type="match status" value="1"/>
</dbReference>
<evidence type="ECO:0000259" key="11">
    <source>
        <dbReference type="SMART" id="SM00891"/>
    </source>
</evidence>
<dbReference type="Pfam" id="PF02732">
    <property type="entry name" value="ERCC4"/>
    <property type="match status" value="1"/>
</dbReference>
<dbReference type="InterPro" id="IPR047520">
    <property type="entry name" value="XPF_nuclease"/>
</dbReference>